<comment type="catalytic activity">
    <reaction evidence="2 9">
        <text>glutathione + H2O = L-cysteinylglycine + L-glutamate</text>
        <dbReference type="Rhea" id="RHEA:28807"/>
        <dbReference type="ChEBI" id="CHEBI:15377"/>
        <dbReference type="ChEBI" id="CHEBI:29985"/>
        <dbReference type="ChEBI" id="CHEBI:57925"/>
        <dbReference type="ChEBI" id="CHEBI:61694"/>
        <dbReference type="EC" id="3.4.19.13"/>
    </reaction>
</comment>
<dbReference type="EC" id="2.3.2.2" evidence="9"/>
<comment type="subunit">
    <text evidence="9">This enzyme consists of two polypeptide chains, which are synthesized in precursor form from a single polypeptide.</text>
</comment>
<reference evidence="11" key="1">
    <citation type="submission" date="2023-06" db="EMBL/GenBank/DDBJ databases">
        <title>Robiginitalea aurantiacus sp. nov. and Algoriphagus sediminis sp. nov., isolated from coastal sediment.</title>
        <authorList>
            <person name="Zhou Z.Y."/>
            <person name="An J."/>
            <person name="Jia Y.W."/>
            <person name="Du Z.J."/>
        </authorList>
    </citation>
    <scope>NUCLEOTIDE SEQUENCE</scope>
    <source>
        <strain evidence="11">M39</strain>
    </source>
</reference>
<keyword evidence="10" id="KW-0732">Signal</keyword>
<organism evidence="11 12">
    <name type="scientific">Robiginitalea aurantiaca</name>
    <dbReference type="NCBI Taxonomy" id="3056915"/>
    <lineage>
        <taxon>Bacteria</taxon>
        <taxon>Pseudomonadati</taxon>
        <taxon>Bacteroidota</taxon>
        <taxon>Flavobacteriia</taxon>
        <taxon>Flavobacteriales</taxon>
        <taxon>Flavobacteriaceae</taxon>
        <taxon>Robiginitalea</taxon>
    </lineage>
</organism>
<dbReference type="PANTHER" id="PTHR43199">
    <property type="entry name" value="GLUTATHIONE HYDROLASE"/>
    <property type="match status" value="1"/>
</dbReference>
<keyword evidence="5 9" id="KW-0378">Hydrolase</keyword>
<evidence type="ECO:0000256" key="10">
    <source>
        <dbReference type="SAM" id="SignalP"/>
    </source>
</evidence>
<gene>
    <name evidence="11" type="primary">ggt</name>
    <name evidence="11" type="ORF">QU605_02700</name>
</gene>
<dbReference type="InterPro" id="IPR051792">
    <property type="entry name" value="GGT_bact"/>
</dbReference>
<dbReference type="PROSITE" id="PS00462">
    <property type="entry name" value="G_GLU_TRANSPEPTIDASE"/>
    <property type="match status" value="1"/>
</dbReference>
<dbReference type="SUPFAM" id="SSF56235">
    <property type="entry name" value="N-terminal nucleophile aminohydrolases (Ntn hydrolases)"/>
    <property type="match status" value="1"/>
</dbReference>
<dbReference type="InterPro" id="IPR000101">
    <property type="entry name" value="GGT_peptidase"/>
</dbReference>
<keyword evidence="6 9" id="KW-0865">Zymogen</keyword>
<feature type="signal peptide" evidence="10">
    <location>
        <begin position="1"/>
        <end position="27"/>
    </location>
</feature>
<dbReference type="Proteomes" id="UP001174839">
    <property type="component" value="Unassembled WGS sequence"/>
</dbReference>
<dbReference type="InterPro" id="IPR029055">
    <property type="entry name" value="Ntn_hydrolases_N"/>
</dbReference>
<evidence type="ECO:0000256" key="1">
    <source>
        <dbReference type="ARBA" id="ARBA00001049"/>
    </source>
</evidence>
<sequence length="570" mass="61913">MKSNYLLRILLLFITLAPVAVSAQVYAKNGMVVSSNKIASEVGVAILKKGGNAIDASVATAFALAVTHPTAGNIGGGGFLVFMDSTGTTTTFDFREKAPLKATADMFLDADGELQSGTNLFGSESTNNHIGLKSVGVPGTVAGLYLAHQKHGVLPWPDLVQPAIDLAKNGFELPWSLARAGAYFEANSPVPFLQNYFKNQDGVMTQFGEVWRQPELAKTLIEIRDHGHDGFYKGIVAQEIARFMKDNGGLISLEDLQRYTAVERKPIKGTFKSYDIYSMAPPSSGGVALIEMMNLMEQASLDSLEFNSKAYVHLLAEVMRRAFADRAEHMGDPDFNLDTPIAKLTSKEFARQRFENIDMSKASVSDSTKFGQIYDGSSTTHFSVADKDGNAVSLTYTLEYPYGSGMGSEKLGFIFNNEMGDFNPKPNFTTGDGLIGTPPNIIQPEKRMLSSMTPTIVAKDGKPYLIIGSPGGKTIINTVFQTVLKVLAYDMPVDKAIESMKIHHQWLPDQIRYEKLLLSPDTRKALEAMNHTLTPTNSLGELMGIQIDAENKILIGASDSSSPEGAAIGY</sequence>
<comment type="catalytic activity">
    <reaction evidence="8 9">
        <text>an N-terminal (5-L-glutamyl)-[peptide] + an alpha-amino acid = 5-L-glutamyl amino acid + an N-terminal L-alpha-aminoacyl-[peptide]</text>
        <dbReference type="Rhea" id="RHEA:23904"/>
        <dbReference type="Rhea" id="RHEA-COMP:9780"/>
        <dbReference type="Rhea" id="RHEA-COMP:9795"/>
        <dbReference type="ChEBI" id="CHEBI:77644"/>
        <dbReference type="ChEBI" id="CHEBI:78597"/>
        <dbReference type="ChEBI" id="CHEBI:78599"/>
        <dbReference type="ChEBI" id="CHEBI:78608"/>
        <dbReference type="EC" id="2.3.2.2"/>
    </reaction>
</comment>
<evidence type="ECO:0000256" key="9">
    <source>
        <dbReference type="RuleBase" id="RU368036"/>
    </source>
</evidence>
<dbReference type="NCBIfam" id="TIGR00066">
    <property type="entry name" value="g_glut_trans"/>
    <property type="match status" value="1"/>
</dbReference>
<comment type="pathway">
    <text evidence="9">Sulfur metabolism; glutathione metabolism.</text>
</comment>
<dbReference type="Gene3D" id="1.10.246.130">
    <property type="match status" value="1"/>
</dbReference>
<dbReference type="InterPro" id="IPR043137">
    <property type="entry name" value="GGT_ssub_C"/>
</dbReference>
<comment type="catalytic activity">
    <reaction evidence="1 9">
        <text>an S-substituted glutathione + H2O = an S-substituted L-cysteinylglycine + L-glutamate</text>
        <dbReference type="Rhea" id="RHEA:59468"/>
        <dbReference type="ChEBI" id="CHEBI:15377"/>
        <dbReference type="ChEBI" id="CHEBI:29985"/>
        <dbReference type="ChEBI" id="CHEBI:90779"/>
        <dbReference type="ChEBI" id="CHEBI:143103"/>
        <dbReference type="EC" id="3.4.19.13"/>
    </reaction>
</comment>
<evidence type="ECO:0000256" key="5">
    <source>
        <dbReference type="ARBA" id="ARBA00022801"/>
    </source>
</evidence>
<proteinExistence type="inferred from homology"/>
<evidence type="ECO:0000313" key="12">
    <source>
        <dbReference type="Proteomes" id="UP001174839"/>
    </source>
</evidence>
<keyword evidence="12" id="KW-1185">Reference proteome</keyword>
<evidence type="ECO:0000256" key="7">
    <source>
        <dbReference type="ARBA" id="ARBA00023315"/>
    </source>
</evidence>
<keyword evidence="4 9" id="KW-0808">Transferase</keyword>
<protein>
    <recommendedName>
        <fullName evidence="9">Glutathione hydrolase proenzyme</fullName>
        <ecNumber evidence="9">2.3.2.2</ecNumber>
        <ecNumber evidence="9">3.4.19.13</ecNumber>
    </recommendedName>
    <component>
        <recommendedName>
            <fullName evidence="9">Glutathione hydrolase large chain</fullName>
        </recommendedName>
    </component>
    <component>
        <recommendedName>
            <fullName evidence="9">Glutathione hydrolase small chain</fullName>
        </recommendedName>
    </component>
</protein>
<dbReference type="PRINTS" id="PR01210">
    <property type="entry name" value="GGTRANSPTASE"/>
</dbReference>
<dbReference type="GO" id="GO:0103068">
    <property type="term" value="F:leukotriene C4 gamma-glutamyl transferase activity"/>
    <property type="evidence" value="ECO:0007669"/>
    <property type="project" value="UniProtKB-EC"/>
</dbReference>
<evidence type="ECO:0000313" key="11">
    <source>
        <dbReference type="EMBL" id="MDM9630362.1"/>
    </source>
</evidence>
<dbReference type="InterPro" id="IPR043138">
    <property type="entry name" value="GGT_lsub"/>
</dbReference>
<evidence type="ECO:0000256" key="2">
    <source>
        <dbReference type="ARBA" id="ARBA00001089"/>
    </source>
</evidence>
<comment type="PTM">
    <text evidence="9">Cleaved by autocatalysis into a large and a small subunit.</text>
</comment>
<dbReference type="RefSeq" id="WP_289723720.1">
    <property type="nucleotide sequence ID" value="NZ_JAUDUY010000001.1"/>
</dbReference>
<keyword evidence="7 9" id="KW-0012">Acyltransferase</keyword>
<name>A0ABT7WBR2_9FLAO</name>
<accession>A0ABT7WBR2</accession>
<keyword evidence="9" id="KW-0317">Glutathione biosynthesis</keyword>
<evidence type="ECO:0000256" key="4">
    <source>
        <dbReference type="ARBA" id="ARBA00022679"/>
    </source>
</evidence>
<dbReference type="InterPro" id="IPR055262">
    <property type="entry name" value="GGT_CS"/>
</dbReference>
<dbReference type="EC" id="3.4.19.13" evidence="9"/>
<evidence type="ECO:0000256" key="6">
    <source>
        <dbReference type="ARBA" id="ARBA00023145"/>
    </source>
</evidence>
<dbReference type="Gene3D" id="3.60.20.40">
    <property type="match status" value="1"/>
</dbReference>
<comment type="caution">
    <text evidence="11">The sequence shown here is derived from an EMBL/GenBank/DDBJ whole genome shotgun (WGS) entry which is preliminary data.</text>
</comment>
<dbReference type="Pfam" id="PF01019">
    <property type="entry name" value="G_glu_transpept"/>
    <property type="match status" value="1"/>
</dbReference>
<feature type="chain" id="PRO_5046234047" description="Glutathione hydrolase proenzyme" evidence="10">
    <location>
        <begin position="28"/>
        <end position="570"/>
    </location>
</feature>
<dbReference type="PANTHER" id="PTHR43199:SF1">
    <property type="entry name" value="GLUTATHIONE HYDROLASE PROENZYME"/>
    <property type="match status" value="1"/>
</dbReference>
<dbReference type="EMBL" id="JAUDUY010000001">
    <property type="protein sequence ID" value="MDM9630362.1"/>
    <property type="molecule type" value="Genomic_DNA"/>
</dbReference>
<evidence type="ECO:0000256" key="3">
    <source>
        <dbReference type="ARBA" id="ARBA00009381"/>
    </source>
</evidence>
<evidence type="ECO:0000256" key="8">
    <source>
        <dbReference type="ARBA" id="ARBA00047417"/>
    </source>
</evidence>
<comment type="similarity">
    <text evidence="3 9">Belongs to the gamma-glutamyltransferase family.</text>
</comment>